<gene>
    <name evidence="1" type="ORF">DEW08_30360</name>
</gene>
<name>A0A2S2D0N5_9PROT</name>
<dbReference type="KEGG" id="azz:DEW08_30360"/>
<sequence>MVETGKRGGRKGKILWLNKRQAIYITTKSETDRATDITIAVVEVFDAAAAGRAPGLSEIEADVVGHLRRMTPAQRERLRLLAAAGDLKTARSPNAPGAAALPRPEPEPFFCTGCAARAEWQADPGLRDRAAARAPTQATYADIRAFPLLSGPLTRTEMDMLAAHRLALRDSMLRQGQDALNAVASAIGTLIGQQVIGELRREPRKDQRKGGDDA</sequence>
<accession>A0A2S2D0N5</accession>
<keyword evidence="2" id="KW-1185">Reference proteome</keyword>
<geneLocation type="plasmid" evidence="1 2">
    <name>unnamed5</name>
</geneLocation>
<protein>
    <submittedName>
        <fullName evidence="1">Uncharacterized protein</fullName>
    </submittedName>
</protein>
<dbReference type="Proteomes" id="UP000245629">
    <property type="component" value="Plasmid unnamed5"/>
</dbReference>
<evidence type="ECO:0000313" key="1">
    <source>
        <dbReference type="EMBL" id="AWK90321.1"/>
    </source>
</evidence>
<organism evidence="1 2">
    <name type="scientific">Azospirillum thermophilum</name>
    <dbReference type="NCBI Taxonomy" id="2202148"/>
    <lineage>
        <taxon>Bacteria</taxon>
        <taxon>Pseudomonadati</taxon>
        <taxon>Pseudomonadota</taxon>
        <taxon>Alphaproteobacteria</taxon>
        <taxon>Rhodospirillales</taxon>
        <taxon>Azospirillaceae</taxon>
        <taxon>Azospirillum</taxon>
    </lineage>
</organism>
<dbReference type="AlphaFoldDB" id="A0A2S2D0N5"/>
<proteinExistence type="predicted"/>
<reference evidence="2" key="1">
    <citation type="submission" date="2018-05" db="EMBL/GenBank/DDBJ databases">
        <title>Azospirillum thermophila sp. nov., a novel isolated from hot spring.</title>
        <authorList>
            <person name="Zhao Z."/>
        </authorList>
    </citation>
    <scope>NUCLEOTIDE SEQUENCE [LARGE SCALE GENOMIC DNA]</scope>
    <source>
        <strain evidence="2">CFH 70021</strain>
        <plasmid evidence="2">unnamed5</plasmid>
    </source>
</reference>
<dbReference type="EMBL" id="CP029360">
    <property type="protein sequence ID" value="AWK90321.1"/>
    <property type="molecule type" value="Genomic_DNA"/>
</dbReference>
<evidence type="ECO:0000313" key="2">
    <source>
        <dbReference type="Proteomes" id="UP000245629"/>
    </source>
</evidence>
<keyword evidence="1" id="KW-0614">Plasmid</keyword>